<evidence type="ECO:0000313" key="3">
    <source>
        <dbReference type="Proteomes" id="UP000244496"/>
    </source>
</evidence>
<organism evidence="2 3">
    <name type="scientific">Paragemmobacter aquarius</name>
    <dbReference type="NCBI Taxonomy" id="2169400"/>
    <lineage>
        <taxon>Bacteria</taxon>
        <taxon>Pseudomonadati</taxon>
        <taxon>Pseudomonadota</taxon>
        <taxon>Alphaproteobacteria</taxon>
        <taxon>Rhodobacterales</taxon>
        <taxon>Paracoccaceae</taxon>
        <taxon>Paragemmobacter</taxon>
    </lineage>
</organism>
<evidence type="ECO:0000313" key="2">
    <source>
        <dbReference type="EMBL" id="AWB47563.1"/>
    </source>
</evidence>
<keyword evidence="3" id="KW-1185">Reference proteome</keyword>
<keyword evidence="1" id="KW-0812">Transmembrane</keyword>
<keyword evidence="1" id="KW-0472">Membrane</keyword>
<keyword evidence="1" id="KW-1133">Transmembrane helix</keyword>
<feature type="transmembrane region" description="Helical" evidence="1">
    <location>
        <begin position="83"/>
        <end position="102"/>
    </location>
</feature>
<evidence type="ECO:0000256" key="1">
    <source>
        <dbReference type="SAM" id="Phobius"/>
    </source>
</evidence>
<feature type="transmembrane region" description="Helical" evidence="1">
    <location>
        <begin position="184"/>
        <end position="208"/>
    </location>
</feature>
<accession>A0A2S0UIC1</accession>
<dbReference type="PANTHER" id="PTHR41795">
    <property type="entry name" value="EXOPOLYSACCHARIDE SYNTHESIS PROTEIN"/>
    <property type="match status" value="1"/>
</dbReference>
<dbReference type="Proteomes" id="UP000244496">
    <property type="component" value="Chromosome"/>
</dbReference>
<proteinExistence type="predicted"/>
<dbReference type="Pfam" id="PF06055">
    <property type="entry name" value="ExoD"/>
    <property type="match status" value="1"/>
</dbReference>
<dbReference type="InterPro" id="IPR010331">
    <property type="entry name" value="ExoD"/>
</dbReference>
<dbReference type="RefSeq" id="WP_108434390.1">
    <property type="nucleotide sequence ID" value="NZ_CP028918.1"/>
</dbReference>
<dbReference type="OrthoDB" id="8550083at2"/>
<name>A0A2S0UIC1_9RHOB</name>
<feature type="transmembrane region" description="Helical" evidence="1">
    <location>
        <begin position="145"/>
        <end position="164"/>
    </location>
</feature>
<dbReference type="PANTHER" id="PTHR41795:SF1">
    <property type="entry name" value="EXOPOLYSACCHARIDE SYNTHESIS PROTEIN"/>
    <property type="match status" value="1"/>
</dbReference>
<feature type="transmembrane region" description="Helical" evidence="1">
    <location>
        <begin position="53"/>
        <end position="71"/>
    </location>
</feature>
<dbReference type="EMBL" id="CP028918">
    <property type="protein sequence ID" value="AWB47563.1"/>
    <property type="molecule type" value="Genomic_DNA"/>
</dbReference>
<dbReference type="PIRSF" id="PIRSF033239">
    <property type="entry name" value="ExoD"/>
    <property type="match status" value="1"/>
</dbReference>
<dbReference type="AlphaFoldDB" id="A0A2S0UIC1"/>
<reference evidence="2 3" key="1">
    <citation type="submission" date="2018-04" db="EMBL/GenBank/DDBJ databases">
        <title>Genome sequencing of Gemmobacter.</title>
        <authorList>
            <person name="Yi H."/>
            <person name="Baek M.-G."/>
        </authorList>
    </citation>
    <scope>NUCLEOTIDE SEQUENCE [LARGE SCALE GENOMIC DNA]</scope>
    <source>
        <strain evidence="2 3">HYN0069</strain>
    </source>
</reference>
<dbReference type="KEGG" id="geh:HYN69_02725"/>
<gene>
    <name evidence="2" type="ORF">HYN69_02725</name>
</gene>
<protein>
    <submittedName>
        <fullName evidence="2">ABC transporter permease</fullName>
    </submittedName>
</protein>
<sequence length="220" mass="23698">MARGRSIAKRFRKGVNGPVPEGKKRFSQILDAIGADERRDRVSVSDLMRAMDARAVAALILLFALPNVIPAPPGTSAILGLPLLYLTAQMMLGKLPWLPAFIADRSMLRSDYVSFVGRVTPLLARAERLLKPRFLFLTSVNAERVVGGFCLFLAVVLALPIPLGNMLPALAISLMALGVLERDGVWVVLGAAVGVGSLMIVWGVVYALTKAAIFVLMNAF</sequence>